<dbReference type="EMBL" id="BKCJ010397930">
    <property type="protein sequence ID" value="GFA28306.1"/>
    <property type="molecule type" value="Genomic_DNA"/>
</dbReference>
<proteinExistence type="predicted"/>
<dbReference type="SUPFAM" id="SSF49562">
    <property type="entry name" value="C2 domain (Calcium/lipid-binding domain, CaLB)"/>
    <property type="match status" value="1"/>
</dbReference>
<dbReference type="PANTHER" id="PTHR47038:SF1">
    <property type="entry name" value="BAG-ASSOCIATED GRAM PROTEIN 1"/>
    <property type="match status" value="1"/>
</dbReference>
<sequence length="73" mass="8126">MYITVIKLYFIHVNSAARWFLVPVKINVSIYDWDIIWKSAVLGSVTIPVDGEGQTGALWHPLSSSPGQVIKVV</sequence>
<reference evidence="1" key="1">
    <citation type="journal article" date="2019" name="Sci. Rep.">
        <title>Draft genome of Tanacetum cinerariifolium, the natural source of mosquito coil.</title>
        <authorList>
            <person name="Yamashiro T."/>
            <person name="Shiraishi A."/>
            <person name="Satake H."/>
            <person name="Nakayama K."/>
        </authorList>
    </citation>
    <scope>NUCLEOTIDE SEQUENCE</scope>
</reference>
<evidence type="ECO:0000313" key="1">
    <source>
        <dbReference type="EMBL" id="GFA28306.1"/>
    </source>
</evidence>
<organism evidence="1">
    <name type="scientific">Tanacetum cinerariifolium</name>
    <name type="common">Dalmatian daisy</name>
    <name type="synonym">Chrysanthemum cinerariifolium</name>
    <dbReference type="NCBI Taxonomy" id="118510"/>
    <lineage>
        <taxon>Eukaryota</taxon>
        <taxon>Viridiplantae</taxon>
        <taxon>Streptophyta</taxon>
        <taxon>Embryophyta</taxon>
        <taxon>Tracheophyta</taxon>
        <taxon>Spermatophyta</taxon>
        <taxon>Magnoliopsida</taxon>
        <taxon>eudicotyledons</taxon>
        <taxon>Gunneridae</taxon>
        <taxon>Pentapetalae</taxon>
        <taxon>asterids</taxon>
        <taxon>campanulids</taxon>
        <taxon>Asterales</taxon>
        <taxon>Asteraceae</taxon>
        <taxon>Asteroideae</taxon>
        <taxon>Anthemideae</taxon>
        <taxon>Anthemidinae</taxon>
        <taxon>Tanacetum</taxon>
    </lineage>
</organism>
<dbReference type="AlphaFoldDB" id="A0A699JCW4"/>
<accession>A0A699JCW4</accession>
<name>A0A699JCW4_TANCI</name>
<protein>
    <submittedName>
        <fullName evidence="1">BAG-associated GRAM protein 1 isoform X3</fullName>
    </submittedName>
</protein>
<dbReference type="PANTHER" id="PTHR47038">
    <property type="entry name" value="BAG-ASSOCIATED GRAM PROTEIN 1"/>
    <property type="match status" value="1"/>
</dbReference>
<gene>
    <name evidence="1" type="ORF">Tci_600278</name>
</gene>
<dbReference type="CDD" id="cd00030">
    <property type="entry name" value="C2"/>
    <property type="match status" value="1"/>
</dbReference>
<comment type="caution">
    <text evidence="1">The sequence shown here is derived from an EMBL/GenBank/DDBJ whole genome shotgun (WGS) entry which is preliminary data.</text>
</comment>
<dbReference type="InterPro" id="IPR044655">
    <property type="entry name" value="BAGP1-like"/>
</dbReference>
<dbReference type="InterPro" id="IPR035892">
    <property type="entry name" value="C2_domain_sf"/>
</dbReference>